<dbReference type="AlphaFoldDB" id="A0A6J6DIH7"/>
<comment type="similarity">
    <text evidence="1">Belongs to the short-chain dehydrogenases/reductases (SDR) family.</text>
</comment>
<dbReference type="SUPFAM" id="SSF51735">
    <property type="entry name" value="NAD(P)-binding Rossmann-fold domains"/>
    <property type="match status" value="1"/>
</dbReference>
<organism evidence="4">
    <name type="scientific">freshwater metagenome</name>
    <dbReference type="NCBI Taxonomy" id="449393"/>
    <lineage>
        <taxon>unclassified sequences</taxon>
        <taxon>metagenomes</taxon>
        <taxon>ecological metagenomes</taxon>
    </lineage>
</organism>
<dbReference type="GO" id="GO:0016616">
    <property type="term" value="F:oxidoreductase activity, acting on the CH-OH group of donors, NAD or NADP as acceptor"/>
    <property type="evidence" value="ECO:0007669"/>
    <property type="project" value="TreeGrafter"/>
</dbReference>
<dbReference type="Pfam" id="PF13561">
    <property type="entry name" value="adh_short_C2"/>
    <property type="match status" value="1"/>
</dbReference>
<dbReference type="PRINTS" id="PR00081">
    <property type="entry name" value="GDHRDH"/>
</dbReference>
<protein>
    <submittedName>
        <fullName evidence="4">Unannotated protein</fullName>
    </submittedName>
</protein>
<dbReference type="InterPro" id="IPR036291">
    <property type="entry name" value="NAD(P)-bd_dom_sf"/>
</dbReference>
<evidence type="ECO:0000256" key="3">
    <source>
        <dbReference type="SAM" id="MobiDB-lite"/>
    </source>
</evidence>
<proteinExistence type="inferred from homology"/>
<dbReference type="GO" id="GO:0006633">
    <property type="term" value="P:fatty acid biosynthetic process"/>
    <property type="evidence" value="ECO:0007669"/>
    <property type="project" value="TreeGrafter"/>
</dbReference>
<dbReference type="EMBL" id="CAEZSU010000231">
    <property type="protein sequence ID" value="CAB4563962.1"/>
    <property type="molecule type" value="Genomic_DNA"/>
</dbReference>
<dbReference type="Gene3D" id="3.40.50.720">
    <property type="entry name" value="NAD(P)-binding Rossmann-like Domain"/>
    <property type="match status" value="1"/>
</dbReference>
<gene>
    <name evidence="4" type="ORF">UFOPK1495_01669</name>
</gene>
<name>A0A6J6DIH7_9ZZZZ</name>
<evidence type="ECO:0000256" key="2">
    <source>
        <dbReference type="ARBA" id="ARBA00023002"/>
    </source>
</evidence>
<dbReference type="PANTHER" id="PTHR42760:SF133">
    <property type="entry name" value="3-OXOACYL-[ACYL-CARRIER-PROTEIN] REDUCTASE"/>
    <property type="match status" value="1"/>
</dbReference>
<evidence type="ECO:0000256" key="1">
    <source>
        <dbReference type="ARBA" id="ARBA00006484"/>
    </source>
</evidence>
<sequence length="287" mass="29980">MSELSPLSNPWGLEGLSVVVMGAGGGGIGTSISRFLGHARASVVAVDIDAEKLKVCTDALAADGTKHIGLVADGRDKAAVAEVVDKACELAPLRGSVQVAGGMWPPQWAPFASDDPAFDDVMALNFGSTVNTVRAVGRRLVEQGNGGTLCNIATTSALNGMPYGSAYAAAKAAVLSLTRSLSIEWGSRNIRVNAVAPGSIATPKSASTRKPGDTDGNDTDVIPMRRRGTSDDIAKGVLFMMSDMSAYVTGQVLCVDGGTSVRPTYNDSEELPVFVHNEELRARLRDW</sequence>
<dbReference type="GO" id="GO:0048038">
    <property type="term" value="F:quinone binding"/>
    <property type="evidence" value="ECO:0007669"/>
    <property type="project" value="TreeGrafter"/>
</dbReference>
<dbReference type="PANTHER" id="PTHR42760">
    <property type="entry name" value="SHORT-CHAIN DEHYDROGENASES/REDUCTASES FAMILY MEMBER"/>
    <property type="match status" value="1"/>
</dbReference>
<feature type="region of interest" description="Disordered" evidence="3">
    <location>
        <begin position="200"/>
        <end position="225"/>
    </location>
</feature>
<reference evidence="4" key="1">
    <citation type="submission" date="2020-05" db="EMBL/GenBank/DDBJ databases">
        <authorList>
            <person name="Chiriac C."/>
            <person name="Salcher M."/>
            <person name="Ghai R."/>
            <person name="Kavagutti S V."/>
        </authorList>
    </citation>
    <scope>NUCLEOTIDE SEQUENCE</scope>
</reference>
<keyword evidence="2" id="KW-0560">Oxidoreductase</keyword>
<evidence type="ECO:0000313" key="4">
    <source>
        <dbReference type="EMBL" id="CAB4563962.1"/>
    </source>
</evidence>
<accession>A0A6J6DIH7</accession>
<dbReference type="InterPro" id="IPR002347">
    <property type="entry name" value="SDR_fam"/>
</dbReference>